<reference evidence="3 4" key="1">
    <citation type="submission" date="2021-04" db="EMBL/GenBank/DDBJ databases">
        <title>Paenibacillus sp. DLE-14 whole genome sequence.</title>
        <authorList>
            <person name="Ham Y.J."/>
        </authorList>
    </citation>
    <scope>NUCLEOTIDE SEQUENCE [LARGE SCALE GENOMIC DNA]</scope>
    <source>
        <strain evidence="3 4">DLE-14</strain>
    </source>
</reference>
<keyword evidence="2" id="KW-0812">Transmembrane</keyword>
<evidence type="ECO:0000256" key="2">
    <source>
        <dbReference type="SAM" id="Phobius"/>
    </source>
</evidence>
<feature type="compositionally biased region" description="Basic and acidic residues" evidence="1">
    <location>
        <begin position="60"/>
        <end position="72"/>
    </location>
</feature>
<evidence type="ECO:0000313" key="3">
    <source>
        <dbReference type="EMBL" id="MBP3966322.1"/>
    </source>
</evidence>
<protein>
    <recommendedName>
        <fullName evidence="5">Secreted protein</fullName>
    </recommendedName>
</protein>
<proteinExistence type="predicted"/>
<feature type="transmembrane region" description="Helical" evidence="2">
    <location>
        <begin position="6"/>
        <end position="26"/>
    </location>
</feature>
<evidence type="ECO:0000313" key="4">
    <source>
        <dbReference type="Proteomes" id="UP000673394"/>
    </source>
</evidence>
<feature type="region of interest" description="Disordered" evidence="1">
    <location>
        <begin position="34"/>
        <end position="72"/>
    </location>
</feature>
<evidence type="ECO:0000256" key="1">
    <source>
        <dbReference type="SAM" id="MobiDB-lite"/>
    </source>
</evidence>
<keyword evidence="4" id="KW-1185">Reference proteome</keyword>
<organism evidence="3 4">
    <name type="scientific">Paenibacillus lignilyticus</name>
    <dbReference type="NCBI Taxonomy" id="1172615"/>
    <lineage>
        <taxon>Bacteria</taxon>
        <taxon>Bacillati</taxon>
        <taxon>Bacillota</taxon>
        <taxon>Bacilli</taxon>
        <taxon>Bacillales</taxon>
        <taxon>Paenibacillaceae</taxon>
        <taxon>Paenibacillus</taxon>
    </lineage>
</organism>
<evidence type="ECO:0008006" key="5">
    <source>
        <dbReference type="Google" id="ProtNLM"/>
    </source>
</evidence>
<comment type="caution">
    <text evidence="3">The sequence shown here is derived from an EMBL/GenBank/DDBJ whole genome shotgun (WGS) entry which is preliminary data.</text>
</comment>
<sequence length="72" mass="7958">MVSPWMTNVVILFGIIVAIVGVVAYLRVYKNSAWSAASPSNSHRTDQPNEELIQSAEESAATRHETLEDDKI</sequence>
<accession>A0ABS5CKH2</accession>
<gene>
    <name evidence="3" type="ORF">I8J30_26820</name>
</gene>
<dbReference type="RefSeq" id="WP_091224153.1">
    <property type="nucleotide sequence ID" value="NZ_JAGKSP010000017.1"/>
</dbReference>
<keyword evidence="2" id="KW-0472">Membrane</keyword>
<dbReference type="Proteomes" id="UP000673394">
    <property type="component" value="Unassembled WGS sequence"/>
</dbReference>
<name>A0ABS5CKH2_9BACL</name>
<keyword evidence="2" id="KW-1133">Transmembrane helix</keyword>
<dbReference type="EMBL" id="JAGKSP010000017">
    <property type="protein sequence ID" value="MBP3966322.1"/>
    <property type="molecule type" value="Genomic_DNA"/>
</dbReference>